<feature type="transmembrane region" description="Helical" evidence="1">
    <location>
        <begin position="21"/>
        <end position="40"/>
    </location>
</feature>
<protein>
    <submittedName>
        <fullName evidence="2">Amino acid permease in hypothetical Actinobacterial gene cluster</fullName>
    </submittedName>
</protein>
<evidence type="ECO:0000313" key="2">
    <source>
        <dbReference type="EMBL" id="CAA9589214.1"/>
    </source>
</evidence>
<evidence type="ECO:0000256" key="1">
    <source>
        <dbReference type="SAM" id="Phobius"/>
    </source>
</evidence>
<dbReference type="EMBL" id="CADCWO010000238">
    <property type="protein sequence ID" value="CAA9589214.1"/>
    <property type="molecule type" value="Genomic_DNA"/>
</dbReference>
<keyword evidence="1" id="KW-0472">Membrane</keyword>
<sequence length="99" mass="11068">MLSYIKLKVDRPELQRPYKSPLGIWGAGIGAGLAIVAFFACFSDPAYRPGVWGVTVFLVAAVFYFWFYSRRNLVAQAPEEEEALLARVHDELPPLQPPA</sequence>
<organism evidence="2">
    <name type="scientific">uncultured Synechococcales cyanobacterium</name>
    <dbReference type="NCBI Taxonomy" id="1936017"/>
    <lineage>
        <taxon>Bacteria</taxon>
        <taxon>Bacillati</taxon>
        <taxon>Cyanobacteriota</taxon>
        <taxon>Cyanophyceae</taxon>
        <taxon>Synechococcales</taxon>
        <taxon>environmental samples</taxon>
    </lineage>
</organism>
<proteinExistence type="predicted"/>
<name>A0A6J4VXZ3_9CYAN</name>
<accession>A0A6J4VXZ3</accession>
<gene>
    <name evidence="2" type="ORF">AVDCRST_MAG81-4621</name>
</gene>
<keyword evidence="1" id="KW-1133">Transmembrane helix</keyword>
<reference evidence="2" key="1">
    <citation type="submission" date="2020-02" db="EMBL/GenBank/DDBJ databases">
        <authorList>
            <person name="Meier V. D."/>
        </authorList>
    </citation>
    <scope>NUCLEOTIDE SEQUENCE</scope>
    <source>
        <strain evidence="2">AVDCRST_MAG81</strain>
    </source>
</reference>
<keyword evidence="1" id="KW-0812">Transmembrane</keyword>
<dbReference type="AlphaFoldDB" id="A0A6J4VXZ3"/>
<feature type="transmembrane region" description="Helical" evidence="1">
    <location>
        <begin position="46"/>
        <end position="67"/>
    </location>
</feature>